<dbReference type="EMBL" id="JADEXS010000119">
    <property type="protein sequence ID" value="MBE9022966.1"/>
    <property type="molecule type" value="Genomic_DNA"/>
</dbReference>
<protein>
    <submittedName>
        <fullName evidence="1">Glycosyltransferase</fullName>
    </submittedName>
</protein>
<dbReference type="CDD" id="cd03784">
    <property type="entry name" value="GT1_Gtf-like"/>
    <property type="match status" value="1"/>
</dbReference>
<dbReference type="PANTHER" id="PTHR48050">
    <property type="entry name" value="STEROL 3-BETA-GLUCOSYLTRANSFERASE"/>
    <property type="match status" value="1"/>
</dbReference>
<dbReference type="InterPro" id="IPR002213">
    <property type="entry name" value="UDP_glucos_trans"/>
</dbReference>
<sequence>MTHFGAICPAATGHLNTMTALGRELLRRGHRVTYLGMADAEPNVRAAGLEFRAISASEYPPGAMAKLHERLGELSGLAALQYTTNLSVKTTTFFLQDAPLVIKEAGIEALVFDEGIFGGSTLADFLNIPFVTACSALVNGFEDSIPPYFTTWKYNPDWWARLRNRAGYAVLNAFSKPIRNIVSQYRRQWNLPPCSNINDYYSVSKLAIISQQPPEFEYPRRELADILHFTGPHSDSAARKAVDFPFEKLNGQPLIYASMGTLQNRLQHIFYQIAEACVDLDAQLVISLGGGLEPEALPNLPGKPLVVKYAPQLELLQKASLTITHAGMNTTMESLSNGVPLVAIPITNDQLGVAARIVWTGAGQLITTSRLNISRLRQAIQKVLTQESYKQNAVRLQSAIRQAGGVPRAVDIIEQAISTNKPVINEIVSVHQTKIFDKNKYKL</sequence>
<accession>A0A8J7DA76</accession>
<dbReference type="Pfam" id="PF00201">
    <property type="entry name" value="UDPGT"/>
    <property type="match status" value="1"/>
</dbReference>
<dbReference type="GO" id="GO:0016758">
    <property type="term" value="F:hexosyltransferase activity"/>
    <property type="evidence" value="ECO:0007669"/>
    <property type="project" value="UniProtKB-ARBA"/>
</dbReference>
<organism evidence="1 2">
    <name type="scientific">Desmonostoc muscorum LEGE 12446</name>
    <dbReference type="NCBI Taxonomy" id="1828758"/>
    <lineage>
        <taxon>Bacteria</taxon>
        <taxon>Bacillati</taxon>
        <taxon>Cyanobacteriota</taxon>
        <taxon>Cyanophyceae</taxon>
        <taxon>Nostocales</taxon>
        <taxon>Nostocaceae</taxon>
        <taxon>Desmonostoc</taxon>
    </lineage>
</organism>
<evidence type="ECO:0000313" key="1">
    <source>
        <dbReference type="EMBL" id="MBE9022966.1"/>
    </source>
</evidence>
<name>A0A8J7DA76_DESMC</name>
<proteinExistence type="predicted"/>
<dbReference type="AlphaFoldDB" id="A0A8J7DA76"/>
<comment type="caution">
    <text evidence="1">The sequence shown here is derived from an EMBL/GenBank/DDBJ whole genome shotgun (WGS) entry which is preliminary data.</text>
</comment>
<dbReference type="FunFam" id="3.40.50.2000:FF:000072">
    <property type="entry name" value="Glycosyl transferase"/>
    <property type="match status" value="1"/>
</dbReference>
<dbReference type="Gene3D" id="3.40.50.2000">
    <property type="entry name" value="Glycogen Phosphorylase B"/>
    <property type="match status" value="2"/>
</dbReference>
<dbReference type="PANTHER" id="PTHR48050:SF13">
    <property type="entry name" value="STEROL 3-BETA-GLUCOSYLTRANSFERASE UGT80A2"/>
    <property type="match status" value="1"/>
</dbReference>
<dbReference type="RefSeq" id="WP_193916251.1">
    <property type="nucleotide sequence ID" value="NZ_JADEXS020000001.1"/>
</dbReference>
<dbReference type="GO" id="GO:0017000">
    <property type="term" value="P:antibiotic biosynthetic process"/>
    <property type="evidence" value="ECO:0007669"/>
    <property type="project" value="UniProtKB-ARBA"/>
</dbReference>
<reference evidence="1" key="1">
    <citation type="submission" date="2020-10" db="EMBL/GenBank/DDBJ databases">
        <authorList>
            <person name="Castelo-Branco R."/>
            <person name="Eusebio N."/>
            <person name="Adriana R."/>
            <person name="Vieira A."/>
            <person name="Brugerolle De Fraissinette N."/>
            <person name="Rezende De Castro R."/>
            <person name="Schneider M.P."/>
            <person name="Vasconcelos V."/>
            <person name="Leao P.N."/>
        </authorList>
    </citation>
    <scope>NUCLEOTIDE SEQUENCE</scope>
    <source>
        <strain evidence="1">LEGE 12446</strain>
    </source>
</reference>
<gene>
    <name evidence="1" type="ORF">IQ276_11170</name>
</gene>
<dbReference type="InterPro" id="IPR050426">
    <property type="entry name" value="Glycosyltransferase_28"/>
</dbReference>
<keyword evidence="2" id="KW-1185">Reference proteome</keyword>
<evidence type="ECO:0000313" key="2">
    <source>
        <dbReference type="Proteomes" id="UP000622533"/>
    </source>
</evidence>
<dbReference type="SUPFAM" id="SSF53756">
    <property type="entry name" value="UDP-Glycosyltransferase/glycogen phosphorylase"/>
    <property type="match status" value="1"/>
</dbReference>
<dbReference type="Proteomes" id="UP000622533">
    <property type="component" value="Unassembled WGS sequence"/>
</dbReference>
<dbReference type="GO" id="GO:0008194">
    <property type="term" value="F:UDP-glycosyltransferase activity"/>
    <property type="evidence" value="ECO:0007669"/>
    <property type="project" value="InterPro"/>
</dbReference>